<evidence type="ECO:0000256" key="2">
    <source>
        <dbReference type="ARBA" id="ARBA00022771"/>
    </source>
</evidence>
<dbReference type="Pfam" id="PF21366">
    <property type="entry name" value="TRAFD1-XIAF1_ZnF"/>
    <property type="match status" value="1"/>
</dbReference>
<organism evidence="6 7">
    <name type="scientific">Operophtera brumata</name>
    <name type="common">Winter moth</name>
    <name type="synonym">Phalaena brumata</name>
    <dbReference type="NCBI Taxonomy" id="104452"/>
    <lineage>
        <taxon>Eukaryota</taxon>
        <taxon>Metazoa</taxon>
        <taxon>Ecdysozoa</taxon>
        <taxon>Arthropoda</taxon>
        <taxon>Hexapoda</taxon>
        <taxon>Insecta</taxon>
        <taxon>Pterygota</taxon>
        <taxon>Neoptera</taxon>
        <taxon>Endopterygota</taxon>
        <taxon>Lepidoptera</taxon>
        <taxon>Glossata</taxon>
        <taxon>Ditrysia</taxon>
        <taxon>Geometroidea</taxon>
        <taxon>Geometridae</taxon>
        <taxon>Larentiinae</taxon>
        <taxon>Operophtera</taxon>
    </lineage>
</organism>
<dbReference type="GO" id="GO:0008270">
    <property type="term" value="F:zinc ion binding"/>
    <property type="evidence" value="ECO:0007669"/>
    <property type="project" value="UniProtKB-KW"/>
</dbReference>
<dbReference type="GO" id="GO:0005739">
    <property type="term" value="C:mitochondrion"/>
    <property type="evidence" value="ECO:0007669"/>
    <property type="project" value="TreeGrafter"/>
</dbReference>
<accession>A0A0L7KTD9</accession>
<evidence type="ECO:0000256" key="4">
    <source>
        <dbReference type="SAM" id="MobiDB-lite"/>
    </source>
</evidence>
<dbReference type="EMBL" id="JTDY01006067">
    <property type="protein sequence ID" value="KOB66321.1"/>
    <property type="molecule type" value="Genomic_DNA"/>
</dbReference>
<evidence type="ECO:0000256" key="3">
    <source>
        <dbReference type="ARBA" id="ARBA00022833"/>
    </source>
</evidence>
<keyword evidence="2" id="KW-0863">Zinc-finger</keyword>
<protein>
    <submittedName>
        <fullName evidence="6">TRAF-type zinc finger domain containing 1</fullName>
    </submittedName>
</protein>
<dbReference type="Proteomes" id="UP000037510">
    <property type="component" value="Unassembled WGS sequence"/>
</dbReference>
<keyword evidence="7" id="KW-1185">Reference proteome</keyword>
<evidence type="ECO:0000313" key="6">
    <source>
        <dbReference type="EMBL" id="KOB66321.1"/>
    </source>
</evidence>
<evidence type="ECO:0000256" key="1">
    <source>
        <dbReference type="ARBA" id="ARBA00022723"/>
    </source>
</evidence>
<dbReference type="PANTHER" id="PTHR16295:SF10">
    <property type="entry name" value="EXPRESSED PROTEIN"/>
    <property type="match status" value="1"/>
</dbReference>
<feature type="domain" description="TRAFD1/XAF1 zinc finger" evidence="5">
    <location>
        <begin position="173"/>
        <end position="204"/>
    </location>
</feature>
<evidence type="ECO:0000313" key="7">
    <source>
        <dbReference type="Proteomes" id="UP000037510"/>
    </source>
</evidence>
<proteinExistence type="predicted"/>
<dbReference type="STRING" id="104452.A0A0L7KTD9"/>
<name>A0A0L7KTD9_OPEBR</name>
<keyword evidence="1" id="KW-0479">Metal-binding</keyword>
<dbReference type="InterPro" id="IPR049439">
    <property type="entry name" value="TRAFD1-XIAF1_Znf"/>
</dbReference>
<feature type="region of interest" description="Disordered" evidence="4">
    <location>
        <begin position="1"/>
        <end position="127"/>
    </location>
</feature>
<feature type="non-terminal residue" evidence="6">
    <location>
        <position position="1"/>
    </location>
</feature>
<reference evidence="6 7" key="1">
    <citation type="journal article" date="2015" name="Genome Biol. Evol.">
        <title>The genome of winter moth (Operophtera brumata) provides a genomic perspective on sexual dimorphism and phenology.</title>
        <authorList>
            <person name="Derks M.F."/>
            <person name="Smit S."/>
            <person name="Salis L."/>
            <person name="Schijlen E."/>
            <person name="Bossers A."/>
            <person name="Mateman C."/>
            <person name="Pijl A.S."/>
            <person name="de Ridder D."/>
            <person name="Groenen M.A."/>
            <person name="Visser M.E."/>
            <person name="Megens H.J."/>
        </authorList>
    </citation>
    <scope>NUCLEOTIDE SEQUENCE [LARGE SCALE GENOMIC DNA]</scope>
    <source>
        <strain evidence="6">WM2013NL</strain>
        <tissue evidence="6">Head and thorax</tissue>
    </source>
</reference>
<dbReference type="InterPro" id="IPR051986">
    <property type="entry name" value="Innate_Immune_Apopt_Reg"/>
</dbReference>
<comment type="caution">
    <text evidence="6">The sequence shown here is derived from an EMBL/GenBank/DDBJ whole genome shotgun (WGS) entry which is preliminary data.</text>
</comment>
<sequence>KRKLLWANKAKNEAEEAAKWSGTRFAQDNDGKQNAAEEASKWSGTRFALDNDGKQNAAEEAAKWRGTRFAQDNDGKQNAAEEAAKWRGTRFAQDNDGKQNAAEEAAKWRGTRFAQDNDGKQNAAEEAAKWRGTRFAQDNDGKQVSMFMRLMGIKEPGEYGIKSEFCELELPRRELPTHEGYCGVRTEQCPECKEYVMIKYQQLHVDSNHGFIRLDDGTSQGTDCYLILEVLWGQLH</sequence>
<keyword evidence="3" id="KW-0862">Zinc</keyword>
<dbReference type="AlphaFoldDB" id="A0A0L7KTD9"/>
<evidence type="ECO:0000259" key="5">
    <source>
        <dbReference type="Pfam" id="PF21366"/>
    </source>
</evidence>
<dbReference type="PANTHER" id="PTHR16295">
    <property type="entry name" value="TRAF-TYPE ZINC FINGER PROTEIN-RELATED"/>
    <property type="match status" value="1"/>
</dbReference>
<gene>
    <name evidence="6" type="ORF">OBRU01_21301</name>
</gene>